<sequence length="535" mass="58894">MTPESFPTTGSRPTPRSLLLATCALLLGVVLWHAWISDDAYILLRSVDHAVRGFGLRWNVAERVQSFTCPLWTLLITAVYAVTREEFFTTLAVSIGVSLGAVALCLRAAPTRTHALLVVLALMGSRAFVDYATSGLENPLSHLLLGAFFLVLARPEAGGAYRVGLLSLLASLLITNRMDMGVVVAPALLWEVWRARSWRTVGLLVLGQVPFLAWEVFSLVYYGFPFPNTAYAKLNTGVPSGEMALQGLRYLDISTRFDPLTSLTLLVGLWAAVRSRRPVLVAGAVGVALYLAYVVRVGGDFMAGRFFTAPLFASVMLGLLARPVLTPRGVRVALGVLVLSQVPGPLGTAVAEAAGVKPLRWYNTRQLEPQGITDERAVYAEGAGLRHWRPGREWPAYYFCTEGREDRANYPDGAVLPAYSIGMKGFCAGPAFHYVDIYALADPLLARTVRPRRYWRIGHFDRDVPAGYLETLRTGRNVMEDPALAEYLDKLLLVVRGPLFTRERWHAIWELNRQRTAPAPTPRPAVPEPSRAEGH</sequence>
<feature type="region of interest" description="Disordered" evidence="1">
    <location>
        <begin position="516"/>
        <end position="535"/>
    </location>
</feature>
<keyword evidence="2" id="KW-0472">Membrane</keyword>
<reference evidence="3 4" key="1">
    <citation type="submission" date="2019-08" db="EMBL/GenBank/DDBJ databases">
        <title>Archangium and Cystobacter genomes.</title>
        <authorList>
            <person name="Chen I.-C.K."/>
            <person name="Wielgoss S."/>
        </authorList>
    </citation>
    <scope>NUCLEOTIDE SEQUENCE [LARGE SCALE GENOMIC DNA]</scope>
    <source>
        <strain evidence="3 4">Cbm 6</strain>
    </source>
</reference>
<evidence type="ECO:0008006" key="5">
    <source>
        <dbReference type="Google" id="ProtNLM"/>
    </source>
</evidence>
<feature type="transmembrane region" description="Helical" evidence="2">
    <location>
        <begin position="90"/>
        <end position="109"/>
    </location>
</feature>
<keyword evidence="2" id="KW-0812">Transmembrane</keyword>
<gene>
    <name evidence="3" type="ORF">F0U60_08890</name>
</gene>
<evidence type="ECO:0000256" key="2">
    <source>
        <dbReference type="SAM" id="Phobius"/>
    </source>
</evidence>
<keyword evidence="4" id="KW-1185">Reference proteome</keyword>
<accession>A0ABY9WKQ5</accession>
<evidence type="ECO:0000313" key="3">
    <source>
        <dbReference type="EMBL" id="WNG44208.1"/>
    </source>
</evidence>
<name>A0ABY9WKQ5_9BACT</name>
<protein>
    <recommendedName>
        <fullName evidence="5">Arabinofuranosyltransferase</fullName>
    </recommendedName>
</protein>
<dbReference type="RefSeq" id="WP_395816568.1">
    <property type="nucleotide sequence ID" value="NZ_CP043494.1"/>
</dbReference>
<evidence type="ECO:0000256" key="1">
    <source>
        <dbReference type="SAM" id="MobiDB-lite"/>
    </source>
</evidence>
<feature type="transmembrane region" description="Helical" evidence="2">
    <location>
        <begin position="201"/>
        <end position="224"/>
    </location>
</feature>
<organism evidence="3 4">
    <name type="scientific">Archangium minus</name>
    <dbReference type="NCBI Taxonomy" id="83450"/>
    <lineage>
        <taxon>Bacteria</taxon>
        <taxon>Pseudomonadati</taxon>
        <taxon>Myxococcota</taxon>
        <taxon>Myxococcia</taxon>
        <taxon>Myxococcales</taxon>
        <taxon>Cystobacterineae</taxon>
        <taxon>Archangiaceae</taxon>
        <taxon>Archangium</taxon>
    </lineage>
</organism>
<dbReference type="Proteomes" id="UP001611383">
    <property type="component" value="Chromosome"/>
</dbReference>
<evidence type="ECO:0000313" key="4">
    <source>
        <dbReference type="Proteomes" id="UP001611383"/>
    </source>
</evidence>
<feature type="transmembrane region" description="Helical" evidence="2">
    <location>
        <begin position="302"/>
        <end position="321"/>
    </location>
</feature>
<feature type="transmembrane region" description="Helical" evidence="2">
    <location>
        <begin position="279"/>
        <end position="296"/>
    </location>
</feature>
<keyword evidence="2" id="KW-1133">Transmembrane helix</keyword>
<feature type="transmembrane region" description="Helical" evidence="2">
    <location>
        <begin position="18"/>
        <end position="36"/>
    </location>
</feature>
<dbReference type="EMBL" id="CP043494">
    <property type="protein sequence ID" value="WNG44208.1"/>
    <property type="molecule type" value="Genomic_DNA"/>
</dbReference>
<proteinExistence type="predicted"/>